<dbReference type="InterPro" id="IPR016300">
    <property type="entry name" value="ATPase_ArsA/GET3"/>
</dbReference>
<dbReference type="Pfam" id="PF02374">
    <property type="entry name" value="ArsA_ATPase"/>
    <property type="match status" value="1"/>
</dbReference>
<dbReference type="InterPro" id="IPR025723">
    <property type="entry name" value="ArsA/GET3_ATPase-like"/>
</dbReference>
<dbReference type="NCBIfam" id="TIGR00345">
    <property type="entry name" value="GET3_arsA_TRC40"/>
    <property type="match status" value="1"/>
</dbReference>
<dbReference type="SUPFAM" id="SSF52540">
    <property type="entry name" value="P-loop containing nucleoside triphosphate hydrolases"/>
    <property type="match status" value="1"/>
</dbReference>
<evidence type="ECO:0000313" key="3">
    <source>
        <dbReference type="EMBL" id="SIN62013.1"/>
    </source>
</evidence>
<dbReference type="Proteomes" id="UP000185093">
    <property type="component" value="Unassembled WGS sequence"/>
</dbReference>
<dbReference type="PANTHER" id="PTHR10803">
    <property type="entry name" value="ARSENICAL PUMP-DRIVING ATPASE ARSENITE-TRANSLOCATING ATPASE"/>
    <property type="match status" value="1"/>
</dbReference>
<feature type="domain" description="ArsA/GET3 Anion-transporting ATPase-like" evidence="2">
    <location>
        <begin position="33"/>
        <end position="278"/>
    </location>
</feature>
<dbReference type="RefSeq" id="WP_074198926.1">
    <property type="nucleotide sequence ID" value="NZ_FSQZ01000001.1"/>
</dbReference>
<evidence type="ECO:0000313" key="4">
    <source>
        <dbReference type="Proteomes" id="UP000185093"/>
    </source>
</evidence>
<organism evidence="3 4">
    <name type="scientific">Acetomicrobium flavidum</name>
    <dbReference type="NCBI Taxonomy" id="49896"/>
    <lineage>
        <taxon>Bacteria</taxon>
        <taxon>Thermotogati</taxon>
        <taxon>Synergistota</taxon>
        <taxon>Synergistia</taxon>
        <taxon>Synergistales</taxon>
        <taxon>Acetomicrobiaceae</taxon>
        <taxon>Acetomicrobium</taxon>
    </lineage>
</organism>
<reference evidence="3 4" key="1">
    <citation type="submission" date="2016-11" db="EMBL/GenBank/DDBJ databases">
        <authorList>
            <person name="Varghese N."/>
            <person name="Submissions S."/>
        </authorList>
    </citation>
    <scope>NUCLEOTIDE SEQUENCE [LARGE SCALE GENOMIC DNA]</scope>
    <source>
        <strain evidence="3 4">DSM 20664</strain>
    </source>
</reference>
<accession>A0ABY1JAG0</accession>
<keyword evidence="4" id="KW-1185">Reference proteome</keyword>
<evidence type="ECO:0000256" key="1">
    <source>
        <dbReference type="ARBA" id="ARBA00011040"/>
    </source>
</evidence>
<dbReference type="InterPro" id="IPR027417">
    <property type="entry name" value="P-loop_NTPase"/>
</dbReference>
<comment type="similarity">
    <text evidence="1">Belongs to the arsA ATPase family.</text>
</comment>
<dbReference type="PANTHER" id="PTHR10803:SF3">
    <property type="entry name" value="ATPASE GET3"/>
    <property type="match status" value="1"/>
</dbReference>
<dbReference type="CDD" id="cd02035">
    <property type="entry name" value="ArsA"/>
    <property type="match status" value="1"/>
</dbReference>
<dbReference type="EMBL" id="FSQZ01000001">
    <property type="protein sequence ID" value="SIN62013.1"/>
    <property type="molecule type" value="Genomic_DNA"/>
</dbReference>
<evidence type="ECO:0000259" key="2">
    <source>
        <dbReference type="Pfam" id="PF02374"/>
    </source>
</evidence>
<sequence length="339" mass="37339">MTFLRRLLGFSGSRHGKNSRSFTGDGSAQPKRFIVMGKGGTGKTTISSALARALSSKGKDVLAVSLDPAHNLGDVLGCSLGSEPKKIDDHLAAFELDLDEQVQRFVEEKLRQMRPLYGNLQIFNADKILDALKQSPGMEEFAILEAIGEISAFAEKCNAVVLDTPPTGMTVRVLSLPDITLLWVAELVKLRSKILDRRAYIQNIERTDLETDPGDDIVMAELRRYKIEIEATRSFLLGEGSFIFLVLQADKLSVSETERTIRKLDSNGYRIGACFINRASKGEGRAFLYDSCGLSNLMELYDEIPWIELPDLGSDISDPQSLLDLGDVICGFLDAGDAR</sequence>
<protein>
    <submittedName>
        <fullName evidence="3">Arsenite-transporting ATPase</fullName>
    </submittedName>
</protein>
<dbReference type="Gene3D" id="3.40.50.300">
    <property type="entry name" value="P-loop containing nucleotide triphosphate hydrolases"/>
    <property type="match status" value="1"/>
</dbReference>
<proteinExistence type="inferred from homology"/>
<gene>
    <name evidence="3" type="ORF">SAMN05444368_0064</name>
</gene>
<name>A0ABY1JAG0_9BACT</name>
<comment type="caution">
    <text evidence="3">The sequence shown here is derived from an EMBL/GenBank/DDBJ whole genome shotgun (WGS) entry which is preliminary data.</text>
</comment>